<evidence type="ECO:0000313" key="2">
    <source>
        <dbReference type="EMBL" id="TGV03356.1"/>
    </source>
</evidence>
<reference evidence="2 3" key="1">
    <citation type="submission" date="2019-04" db="EMBL/GenBank/DDBJ databases">
        <authorList>
            <person name="Liu A."/>
        </authorList>
    </citation>
    <scope>NUCLEOTIDE SEQUENCE [LARGE SCALE GENOMIC DNA]</scope>
    <source>
        <strain evidence="2 3">RZ03</strain>
    </source>
</reference>
<dbReference type="Gene3D" id="2.30.40.10">
    <property type="entry name" value="Urease, subunit C, domain 1"/>
    <property type="match status" value="1"/>
</dbReference>
<dbReference type="AlphaFoldDB" id="A0A4S1DYM7"/>
<dbReference type="OrthoDB" id="9797498at2"/>
<keyword evidence="3" id="KW-1185">Reference proteome</keyword>
<dbReference type="InterPro" id="IPR011059">
    <property type="entry name" value="Metal-dep_hydrolase_composite"/>
</dbReference>
<dbReference type="SUPFAM" id="SSF51556">
    <property type="entry name" value="Metallo-dependent hydrolases"/>
    <property type="match status" value="1"/>
</dbReference>
<organism evidence="2 3">
    <name type="scientific">Flavivirga rizhaonensis</name>
    <dbReference type="NCBI Taxonomy" id="2559571"/>
    <lineage>
        <taxon>Bacteria</taxon>
        <taxon>Pseudomonadati</taxon>
        <taxon>Bacteroidota</taxon>
        <taxon>Flavobacteriia</taxon>
        <taxon>Flavobacteriales</taxon>
        <taxon>Flavobacteriaceae</taxon>
        <taxon>Flavivirga</taxon>
    </lineage>
</organism>
<sequence>MEVPLNFNINGRIISKLNKRIMSRAILSVLLLFFSLSNVAQEKQKAIWAGAMLDVIEGKIINNVLIVIENDKIIKIDKASNKDKYKEVIDLSKYTILPGLIDCHAHLVLNSYDKSIDQWELPIANYGIMGTLNAEKTLNAGFTSVRDIWGIFYSDIALRDAIIKEIIPGPRMYVSGPAITMTGGHGDWESWMAPQLELKQNPAAIADGVDEVRKQVRRHIKQGVDLIKITATGGFGTSGSIPGAASYTEEEIRAAVDEAKKQGLKVAAHAHGADGIKNAVKAGVTSIEHGSLMDDEAIQLMKNRKVYLVMDLLAAHYSHIELNEDYSDKKLGEGNNELYKRFLDNFLKAYRQGVKMVFGSDAGVYPHGRNAEQFNLMVKAGMTEIDAIKSATIIAAELIGIEDNTGSIKEGKWADIIAVKGNPLEDITILEKVEFVMKSGKIYKSNIK</sequence>
<dbReference type="Gene3D" id="3.20.20.140">
    <property type="entry name" value="Metal-dependent hydrolases"/>
    <property type="match status" value="1"/>
</dbReference>
<dbReference type="InterPro" id="IPR006680">
    <property type="entry name" value="Amidohydro-rel"/>
</dbReference>
<comment type="caution">
    <text evidence="2">The sequence shown here is derived from an EMBL/GenBank/DDBJ whole genome shotgun (WGS) entry which is preliminary data.</text>
</comment>
<dbReference type="Proteomes" id="UP000307602">
    <property type="component" value="Unassembled WGS sequence"/>
</dbReference>
<proteinExistence type="predicted"/>
<protein>
    <submittedName>
        <fullName evidence="2">Amidohydrolase family protein</fullName>
    </submittedName>
</protein>
<dbReference type="Pfam" id="PF01979">
    <property type="entry name" value="Amidohydro_1"/>
    <property type="match status" value="1"/>
</dbReference>
<evidence type="ECO:0000313" key="3">
    <source>
        <dbReference type="Proteomes" id="UP000307602"/>
    </source>
</evidence>
<dbReference type="PANTHER" id="PTHR43135">
    <property type="entry name" value="ALPHA-D-RIBOSE 1-METHYLPHOSPHONATE 5-TRIPHOSPHATE DIPHOSPHATASE"/>
    <property type="match status" value="1"/>
</dbReference>
<evidence type="ECO:0000259" key="1">
    <source>
        <dbReference type="Pfam" id="PF01979"/>
    </source>
</evidence>
<dbReference type="CDD" id="cd01299">
    <property type="entry name" value="Met_dep_hydrolase_A"/>
    <property type="match status" value="1"/>
</dbReference>
<dbReference type="GO" id="GO:0016810">
    <property type="term" value="F:hydrolase activity, acting on carbon-nitrogen (but not peptide) bonds"/>
    <property type="evidence" value="ECO:0007669"/>
    <property type="project" value="InterPro"/>
</dbReference>
<dbReference type="InterPro" id="IPR032466">
    <property type="entry name" value="Metal_Hydrolase"/>
</dbReference>
<feature type="domain" description="Amidohydrolase-related" evidence="1">
    <location>
        <begin position="95"/>
        <end position="442"/>
    </location>
</feature>
<dbReference type="InterPro" id="IPR057744">
    <property type="entry name" value="OTAase-like"/>
</dbReference>
<dbReference type="PANTHER" id="PTHR43135:SF3">
    <property type="entry name" value="ALPHA-D-RIBOSE 1-METHYLPHOSPHONATE 5-TRIPHOSPHATE DIPHOSPHATASE"/>
    <property type="match status" value="1"/>
</dbReference>
<accession>A0A4S1DYM7</accession>
<gene>
    <name evidence="2" type="ORF">EM932_06695</name>
</gene>
<dbReference type="InterPro" id="IPR051781">
    <property type="entry name" value="Metallo-dep_Hydrolase"/>
</dbReference>
<dbReference type="SUPFAM" id="SSF51338">
    <property type="entry name" value="Composite domain of metallo-dependent hydrolases"/>
    <property type="match status" value="1"/>
</dbReference>
<keyword evidence="2" id="KW-0378">Hydrolase</keyword>
<dbReference type="EMBL" id="SRSO01000007">
    <property type="protein sequence ID" value="TGV03356.1"/>
    <property type="molecule type" value="Genomic_DNA"/>
</dbReference>
<name>A0A4S1DYM7_9FLAO</name>